<protein>
    <submittedName>
        <fullName evidence="9">Butyrophilin subfamily 1 member A1-like</fullName>
    </submittedName>
</protein>
<evidence type="ECO:0000256" key="4">
    <source>
        <dbReference type="ARBA" id="ARBA00023157"/>
    </source>
</evidence>
<dbReference type="GO" id="GO:0050852">
    <property type="term" value="P:T cell receptor signaling pathway"/>
    <property type="evidence" value="ECO:0007669"/>
    <property type="project" value="TreeGrafter"/>
</dbReference>
<dbReference type="GO" id="GO:0009897">
    <property type="term" value="C:external side of plasma membrane"/>
    <property type="evidence" value="ECO:0007669"/>
    <property type="project" value="TreeGrafter"/>
</dbReference>
<feature type="non-terminal residue" evidence="9">
    <location>
        <position position="154"/>
    </location>
</feature>
<dbReference type="PROSITE" id="PS50835">
    <property type="entry name" value="IG_LIKE"/>
    <property type="match status" value="1"/>
</dbReference>
<dbReference type="GO" id="GO:1903037">
    <property type="term" value="P:regulation of leukocyte cell-cell adhesion"/>
    <property type="evidence" value="ECO:0007669"/>
    <property type="project" value="UniProtKB-ARBA"/>
</dbReference>
<evidence type="ECO:0000256" key="6">
    <source>
        <dbReference type="ARBA" id="ARBA00023319"/>
    </source>
</evidence>
<proteinExistence type="predicted"/>
<keyword evidence="2" id="KW-0732">Signal</keyword>
<dbReference type="FunFam" id="2.60.40.10:FF:000142">
    <property type="entry name" value="V-set domain-containing T-cell activation inhibitor 1"/>
    <property type="match status" value="1"/>
</dbReference>
<keyword evidence="4" id="KW-1015">Disulfide bond</keyword>
<dbReference type="PANTHER" id="PTHR24100">
    <property type="entry name" value="BUTYROPHILIN"/>
    <property type="match status" value="1"/>
</dbReference>
<dbReference type="InterPro" id="IPR013783">
    <property type="entry name" value="Ig-like_fold"/>
</dbReference>
<feature type="transmembrane region" description="Helical" evidence="7">
    <location>
        <begin position="20"/>
        <end position="40"/>
    </location>
</feature>
<dbReference type="SMART" id="SM00406">
    <property type="entry name" value="IGv"/>
    <property type="match status" value="1"/>
</dbReference>
<evidence type="ECO:0000256" key="5">
    <source>
        <dbReference type="ARBA" id="ARBA00023180"/>
    </source>
</evidence>
<evidence type="ECO:0000256" key="3">
    <source>
        <dbReference type="ARBA" id="ARBA00023136"/>
    </source>
</evidence>
<dbReference type="InterPro" id="IPR013106">
    <property type="entry name" value="Ig_V-set"/>
</dbReference>
<organism evidence="9 10">
    <name type="scientific">Scomber scombrus</name>
    <name type="common">Atlantic mackerel</name>
    <name type="synonym">Scomber vernalis</name>
    <dbReference type="NCBI Taxonomy" id="13677"/>
    <lineage>
        <taxon>Eukaryota</taxon>
        <taxon>Metazoa</taxon>
        <taxon>Chordata</taxon>
        <taxon>Craniata</taxon>
        <taxon>Vertebrata</taxon>
        <taxon>Euteleostomi</taxon>
        <taxon>Actinopterygii</taxon>
        <taxon>Neopterygii</taxon>
        <taxon>Teleostei</taxon>
        <taxon>Neoteleostei</taxon>
        <taxon>Acanthomorphata</taxon>
        <taxon>Pelagiaria</taxon>
        <taxon>Scombriformes</taxon>
        <taxon>Scombridae</taxon>
        <taxon>Scomber</taxon>
    </lineage>
</organism>
<feature type="domain" description="Ig-like" evidence="8">
    <location>
        <begin position="17"/>
        <end position="150"/>
    </location>
</feature>
<evidence type="ECO:0000313" key="10">
    <source>
        <dbReference type="Proteomes" id="UP001314229"/>
    </source>
</evidence>
<evidence type="ECO:0000256" key="1">
    <source>
        <dbReference type="ARBA" id="ARBA00004370"/>
    </source>
</evidence>
<dbReference type="InterPro" id="IPR050504">
    <property type="entry name" value="IgSF_BTN/MOG"/>
</dbReference>
<comment type="caution">
    <text evidence="9">The sequence shown here is derived from an EMBL/GenBank/DDBJ whole genome shotgun (WGS) entry which is preliminary data.</text>
</comment>
<dbReference type="Pfam" id="PF07686">
    <property type="entry name" value="V-set"/>
    <property type="match status" value="1"/>
</dbReference>
<dbReference type="Proteomes" id="UP001314229">
    <property type="component" value="Unassembled WGS sequence"/>
</dbReference>
<name>A0AAV1Q4D3_SCOSC</name>
<accession>A0AAV1Q4D3</accession>
<dbReference type="PANTHER" id="PTHR24100:SF151">
    <property type="entry name" value="ICOS LIGAND"/>
    <property type="match status" value="1"/>
</dbReference>
<dbReference type="SUPFAM" id="SSF48726">
    <property type="entry name" value="Immunoglobulin"/>
    <property type="match status" value="1"/>
</dbReference>
<dbReference type="SMART" id="SM00409">
    <property type="entry name" value="IG"/>
    <property type="match status" value="1"/>
</dbReference>
<evidence type="ECO:0000259" key="8">
    <source>
        <dbReference type="PROSITE" id="PS50835"/>
    </source>
</evidence>
<reference evidence="9 10" key="1">
    <citation type="submission" date="2024-01" db="EMBL/GenBank/DDBJ databases">
        <authorList>
            <person name="Alioto T."/>
            <person name="Alioto T."/>
            <person name="Gomez Garrido J."/>
        </authorList>
    </citation>
    <scope>NUCLEOTIDE SEQUENCE [LARGE SCALE GENOMIC DNA]</scope>
</reference>
<dbReference type="InterPro" id="IPR007110">
    <property type="entry name" value="Ig-like_dom"/>
</dbReference>
<evidence type="ECO:0000256" key="2">
    <source>
        <dbReference type="ARBA" id="ARBA00022729"/>
    </source>
</evidence>
<evidence type="ECO:0000256" key="7">
    <source>
        <dbReference type="SAM" id="Phobius"/>
    </source>
</evidence>
<dbReference type="InterPro" id="IPR036179">
    <property type="entry name" value="Ig-like_dom_sf"/>
</dbReference>
<keyword evidence="3 7" id="KW-0472">Membrane</keyword>
<feature type="non-terminal residue" evidence="9">
    <location>
        <position position="1"/>
    </location>
</feature>
<keyword evidence="6" id="KW-0393">Immunoglobulin domain</keyword>
<dbReference type="InterPro" id="IPR003599">
    <property type="entry name" value="Ig_sub"/>
</dbReference>
<gene>
    <name evidence="9" type="ORF">FSCOSCO3_A035898</name>
</gene>
<keyword evidence="10" id="KW-1185">Reference proteome</keyword>
<evidence type="ECO:0000313" key="9">
    <source>
        <dbReference type="EMBL" id="CAK6979237.1"/>
    </source>
</evidence>
<dbReference type="GO" id="GO:0001817">
    <property type="term" value="P:regulation of cytokine production"/>
    <property type="evidence" value="ECO:0007669"/>
    <property type="project" value="TreeGrafter"/>
</dbReference>
<comment type="subcellular location">
    <subcellularLocation>
        <location evidence="1">Membrane</location>
    </subcellularLocation>
</comment>
<dbReference type="AlphaFoldDB" id="A0AAV1Q4D3"/>
<dbReference type="GO" id="GO:0050863">
    <property type="term" value="P:regulation of T cell activation"/>
    <property type="evidence" value="ECO:0007669"/>
    <property type="project" value="UniProtKB-ARBA"/>
</dbReference>
<keyword evidence="5" id="KW-0325">Glycoprotein</keyword>
<dbReference type="GO" id="GO:0005102">
    <property type="term" value="F:signaling receptor binding"/>
    <property type="evidence" value="ECO:0007669"/>
    <property type="project" value="TreeGrafter"/>
</dbReference>
<sequence length="154" mass="17296">HCRMPQQVERMSHKAQPSAFSVLISHHAVAFFLLTLFHGGHSQAVGQPQRIVAMVGDDVTLPCHLTPPADVFNQMLEWSRADLKPRFVHMRRTGEDYLLDQNPSYMGRTSVAIEGLNKGDVSLKLSKVELSDKGTYRCFIPRLKKQSDVQLVVG</sequence>
<dbReference type="EMBL" id="CAWUFR010000561">
    <property type="protein sequence ID" value="CAK6979237.1"/>
    <property type="molecule type" value="Genomic_DNA"/>
</dbReference>
<keyword evidence="7" id="KW-0812">Transmembrane</keyword>
<dbReference type="Gene3D" id="2.60.40.10">
    <property type="entry name" value="Immunoglobulins"/>
    <property type="match status" value="1"/>
</dbReference>
<keyword evidence="7" id="KW-1133">Transmembrane helix</keyword>